<proteinExistence type="predicted"/>
<accession>A0A543PAK7</accession>
<keyword evidence="2" id="KW-1185">Reference proteome</keyword>
<evidence type="ECO:0000313" key="2">
    <source>
        <dbReference type="Proteomes" id="UP000319865"/>
    </source>
</evidence>
<dbReference type="OrthoDB" id="5168853at2"/>
<gene>
    <name evidence="1" type="ORF">FHU33_0471</name>
</gene>
<dbReference type="AlphaFoldDB" id="A0A543PAK7"/>
<dbReference type="SUPFAM" id="SSF51905">
    <property type="entry name" value="FAD/NAD(P)-binding domain"/>
    <property type="match status" value="1"/>
</dbReference>
<dbReference type="RefSeq" id="WP_142023894.1">
    <property type="nucleotide sequence ID" value="NZ_VFQE01000001.1"/>
</dbReference>
<dbReference type="Pfam" id="PF13738">
    <property type="entry name" value="Pyr_redox_3"/>
    <property type="match status" value="1"/>
</dbReference>
<dbReference type="PANTHER" id="PTHR42877:SF4">
    <property type="entry name" value="FAD_NAD(P)-BINDING DOMAIN-CONTAINING PROTEIN-RELATED"/>
    <property type="match status" value="1"/>
</dbReference>
<sequence length="489" mass="55073">MTEYTIAILGAGIGGLGMAAKLKKEGKSSFVVLEKADAVGGTWRENTYPGAACDVQSHLYWYSFDDQQPDWTRLYAQQPEIRQNVESFVERYDLAPHIRLNAEVNRAEWDHERGRWLIGTTAGEQIVAEVFVGAWGQLNRPSFKGIEGRESFRGASFHSAQWRHDVDLAGKRVAVVGNGASAVQIVPQIAGDVASLTVFQRSANYHVPRMDRAYDQDERQLYRGAARLLESREAFFAEHESWVGAMKLDANPVLDEFYRIARELLETQVPDAELREKLWPDYPLGCKRVLVADDYYPALMRDNVELVTERIAEVVPEGLRTRDGAVHELDVVIYATGFETLSFLGDLEITGRDGRSLRDVWHDGARAYLGTTVSGFPNLFLLYGPNTNLGHNSIILMLECQYDYVLQALRTRAETSAVALDVRREAMHRFNDRLQETLRGTAFAGGCTSWYKTADGHITNNWSGSVGEYQEAMRTFRLDDYEVLQPATA</sequence>
<dbReference type="InterPro" id="IPR051209">
    <property type="entry name" value="FAD-bind_Monooxygenase_sf"/>
</dbReference>
<dbReference type="Proteomes" id="UP000319865">
    <property type="component" value="Unassembled WGS sequence"/>
</dbReference>
<protein>
    <submittedName>
        <fullName evidence="1">Cation diffusion facilitator CzcD-associated flavoprotein CzcO</fullName>
    </submittedName>
</protein>
<dbReference type="InterPro" id="IPR036188">
    <property type="entry name" value="FAD/NAD-bd_sf"/>
</dbReference>
<evidence type="ECO:0000313" key="1">
    <source>
        <dbReference type="EMBL" id="TQN41117.1"/>
    </source>
</evidence>
<name>A0A543PAK7_9ACTN</name>
<reference evidence="1 2" key="1">
    <citation type="submission" date="2019-06" db="EMBL/GenBank/DDBJ databases">
        <title>Sequencing the genomes of 1000 actinobacteria strains.</title>
        <authorList>
            <person name="Klenk H.-P."/>
        </authorList>
    </citation>
    <scope>NUCLEOTIDE SEQUENCE [LARGE SCALE GENOMIC DNA]</scope>
    <source>
        <strain evidence="1 2">DSM 46837</strain>
    </source>
</reference>
<dbReference type="Gene3D" id="3.50.50.60">
    <property type="entry name" value="FAD/NAD(P)-binding domain"/>
    <property type="match status" value="2"/>
</dbReference>
<dbReference type="EMBL" id="VFQE01000001">
    <property type="protein sequence ID" value="TQN41117.1"/>
    <property type="molecule type" value="Genomic_DNA"/>
</dbReference>
<organism evidence="1 2">
    <name type="scientific">Blastococcus colisei</name>
    <dbReference type="NCBI Taxonomy" id="1564162"/>
    <lineage>
        <taxon>Bacteria</taxon>
        <taxon>Bacillati</taxon>
        <taxon>Actinomycetota</taxon>
        <taxon>Actinomycetes</taxon>
        <taxon>Geodermatophilales</taxon>
        <taxon>Geodermatophilaceae</taxon>
        <taxon>Blastococcus</taxon>
    </lineage>
</organism>
<comment type="caution">
    <text evidence="1">The sequence shown here is derived from an EMBL/GenBank/DDBJ whole genome shotgun (WGS) entry which is preliminary data.</text>
</comment>
<dbReference type="PANTHER" id="PTHR42877">
    <property type="entry name" value="L-ORNITHINE N(5)-MONOOXYGENASE-RELATED"/>
    <property type="match status" value="1"/>
</dbReference>